<evidence type="ECO:0000313" key="3">
    <source>
        <dbReference type="Proteomes" id="UP000224080"/>
    </source>
</evidence>
<name>A0A2B7X902_9EURO</name>
<dbReference type="Pfam" id="PF21831">
    <property type="entry name" value="DUF6891"/>
    <property type="match status" value="1"/>
</dbReference>
<dbReference type="AlphaFoldDB" id="A0A2B7X902"/>
<accession>A0A2B7X902</accession>
<protein>
    <recommendedName>
        <fullName evidence="1">DUF6891 domain-containing protein</fullName>
    </recommendedName>
</protein>
<dbReference type="OrthoDB" id="4179397at2759"/>
<comment type="caution">
    <text evidence="2">The sequence shown here is derived from an EMBL/GenBank/DDBJ whole genome shotgun (WGS) entry which is preliminary data.</text>
</comment>
<evidence type="ECO:0000313" key="2">
    <source>
        <dbReference type="EMBL" id="PGH05556.1"/>
    </source>
</evidence>
<gene>
    <name evidence="2" type="ORF">GX51_02895</name>
</gene>
<dbReference type="Proteomes" id="UP000224080">
    <property type="component" value="Unassembled WGS sequence"/>
</dbReference>
<proteinExistence type="predicted"/>
<dbReference type="InterPro" id="IPR054186">
    <property type="entry name" value="DUF6891"/>
</dbReference>
<feature type="domain" description="DUF6891" evidence="1">
    <location>
        <begin position="5"/>
        <end position="193"/>
    </location>
</feature>
<dbReference type="EMBL" id="PDNC01000029">
    <property type="protein sequence ID" value="PGH05556.1"/>
    <property type="molecule type" value="Genomic_DNA"/>
</dbReference>
<reference evidence="2 3" key="1">
    <citation type="submission" date="2017-10" db="EMBL/GenBank/DDBJ databases">
        <title>Comparative genomics in systemic dimorphic fungi from Ajellomycetaceae.</title>
        <authorList>
            <person name="Munoz J.F."/>
            <person name="Mcewen J.G."/>
            <person name="Clay O.K."/>
            <person name="Cuomo C.A."/>
        </authorList>
    </citation>
    <scope>NUCLEOTIDE SEQUENCE [LARGE SCALE GENOMIC DNA]</scope>
    <source>
        <strain evidence="2 3">UAMH130</strain>
    </source>
</reference>
<keyword evidence="3" id="KW-1185">Reference proteome</keyword>
<organism evidence="2 3">
    <name type="scientific">Blastomyces parvus</name>
    <dbReference type="NCBI Taxonomy" id="2060905"/>
    <lineage>
        <taxon>Eukaryota</taxon>
        <taxon>Fungi</taxon>
        <taxon>Dikarya</taxon>
        <taxon>Ascomycota</taxon>
        <taxon>Pezizomycotina</taxon>
        <taxon>Eurotiomycetes</taxon>
        <taxon>Eurotiomycetidae</taxon>
        <taxon>Onygenales</taxon>
        <taxon>Ajellomycetaceae</taxon>
        <taxon>Blastomyces</taxon>
    </lineage>
</organism>
<evidence type="ECO:0000259" key="1">
    <source>
        <dbReference type="Pfam" id="PF21831"/>
    </source>
</evidence>
<sequence length="202" mass="22747">MGDAQKYAADLAQWQVKSGFWTLDELIDRTEQVLQDNGNITAEDAKTQAVQIVAPLWHQQLAAERSWPKDQKTIAEKFAAAFDTLHKDHKIPARMNFTCCRTCGVSEIGIGLEEGEKPVGYAFFHEQTTESFVQYPGSSIMIYYGTWKGSALTSEDVGKIVVQVLTEAGLSVDWDGNGNKAIEVDCEEWRKRLIEEESDLYY</sequence>